<keyword evidence="1 6" id="KW-0489">Methyltransferase</keyword>
<dbReference type="PANTHER" id="PTHR11006:SF73">
    <property type="entry name" value="PROTEIN ARGININE N-METHYLTRANSFERASE 6"/>
    <property type="match status" value="1"/>
</dbReference>
<keyword evidence="2 6" id="KW-0808">Transferase</keyword>
<dbReference type="Proteomes" id="UP001634394">
    <property type="component" value="Unassembled WGS sequence"/>
</dbReference>
<dbReference type="Gene3D" id="3.40.50.150">
    <property type="entry name" value="Vaccinia Virus protein VP39"/>
    <property type="match status" value="1"/>
</dbReference>
<sequence>MCMDALLYIICCFRRKFGERDGKRDEDKRWSQDEEYFRSYADVSVHEEMLSDTVRTNAYRYAVLKNYEKIRGKIVADIGAGTGILSVFCVHAGAKKVYAIEASDMAEQTQRLVEENRMEDRIDVIQNKIEDVEFPEELDVIVSEWMGYCLFYESMLPSVLHCRDKWLKKDGLMLPSVANLYLAPFCDEDYDNRLDFWTEIKPVYKVSMESMKPYAQKCIASHVHVNCMPPESVQAHAHVIKRLDLKHVPISDLQKVKSEFRFRCFGHSEIHGFVTWFTVDFPDSISLTTSPYTEDTHWAQCQFYLDAPEKVKQDTTITGTFSLTPNKDKPRFLDINIEYQFDSGPRRHKYYYMNDCIT</sequence>
<feature type="domain" description="Protein arginine N-methyltransferase" evidence="7">
    <location>
        <begin position="178"/>
        <end position="343"/>
    </location>
</feature>
<dbReference type="PROSITE" id="PS51678">
    <property type="entry name" value="SAM_MT_PRMT"/>
    <property type="match status" value="1"/>
</dbReference>
<name>A0ABD3UWM4_SINWO</name>
<accession>A0ABD3UWM4</accession>
<evidence type="ECO:0000256" key="5">
    <source>
        <dbReference type="ARBA" id="ARBA00042685"/>
    </source>
</evidence>
<proteinExistence type="predicted"/>
<dbReference type="PANTHER" id="PTHR11006">
    <property type="entry name" value="PROTEIN ARGININE N-METHYLTRANSFERASE"/>
    <property type="match status" value="1"/>
</dbReference>
<dbReference type="GO" id="GO:0032259">
    <property type="term" value="P:methylation"/>
    <property type="evidence" value="ECO:0007669"/>
    <property type="project" value="UniProtKB-KW"/>
</dbReference>
<evidence type="ECO:0000313" key="9">
    <source>
        <dbReference type="Proteomes" id="UP001634394"/>
    </source>
</evidence>
<evidence type="ECO:0000259" key="7">
    <source>
        <dbReference type="Pfam" id="PF22528"/>
    </source>
</evidence>
<dbReference type="InterPro" id="IPR055135">
    <property type="entry name" value="PRMT_dom"/>
</dbReference>
<dbReference type="CDD" id="cd02440">
    <property type="entry name" value="AdoMet_MTases"/>
    <property type="match status" value="1"/>
</dbReference>
<protein>
    <recommendedName>
        <fullName evidence="4">Protein arginine N-methyltransferase 6</fullName>
    </recommendedName>
    <alternativeName>
        <fullName evidence="5">Histone-arginine N-methyltransferase PRMT6</fullName>
    </alternativeName>
</protein>
<evidence type="ECO:0000256" key="6">
    <source>
        <dbReference type="PROSITE-ProRule" id="PRU01015"/>
    </source>
</evidence>
<dbReference type="EMBL" id="JBJQND010000015">
    <property type="protein sequence ID" value="KAL3853156.1"/>
    <property type="molecule type" value="Genomic_DNA"/>
</dbReference>
<evidence type="ECO:0000256" key="2">
    <source>
        <dbReference type="ARBA" id="ARBA00022679"/>
    </source>
</evidence>
<dbReference type="InterPro" id="IPR025799">
    <property type="entry name" value="Arg_MeTrfase"/>
</dbReference>
<dbReference type="Gene3D" id="2.70.160.11">
    <property type="entry name" value="Hnrnp arginine n-methyltransferase1"/>
    <property type="match status" value="1"/>
</dbReference>
<dbReference type="FunFam" id="3.40.50.150:FF:000016">
    <property type="entry name" value="Protein arginine N-methyltransferase 6"/>
    <property type="match status" value="1"/>
</dbReference>
<dbReference type="Pfam" id="PF06325">
    <property type="entry name" value="PrmA"/>
    <property type="match status" value="1"/>
</dbReference>
<dbReference type="AlphaFoldDB" id="A0ABD3UWM4"/>
<keyword evidence="3 6" id="KW-0949">S-adenosyl-L-methionine</keyword>
<dbReference type="InterPro" id="IPR029063">
    <property type="entry name" value="SAM-dependent_MTases_sf"/>
</dbReference>
<evidence type="ECO:0000256" key="3">
    <source>
        <dbReference type="ARBA" id="ARBA00022691"/>
    </source>
</evidence>
<evidence type="ECO:0000256" key="4">
    <source>
        <dbReference type="ARBA" id="ARBA00040406"/>
    </source>
</evidence>
<gene>
    <name evidence="8" type="ORF">ACJMK2_016722</name>
</gene>
<organism evidence="8 9">
    <name type="scientific">Sinanodonta woodiana</name>
    <name type="common">Chinese pond mussel</name>
    <name type="synonym">Anodonta woodiana</name>
    <dbReference type="NCBI Taxonomy" id="1069815"/>
    <lineage>
        <taxon>Eukaryota</taxon>
        <taxon>Metazoa</taxon>
        <taxon>Spiralia</taxon>
        <taxon>Lophotrochozoa</taxon>
        <taxon>Mollusca</taxon>
        <taxon>Bivalvia</taxon>
        <taxon>Autobranchia</taxon>
        <taxon>Heteroconchia</taxon>
        <taxon>Palaeoheterodonta</taxon>
        <taxon>Unionida</taxon>
        <taxon>Unionoidea</taxon>
        <taxon>Unionidae</taxon>
        <taxon>Unioninae</taxon>
        <taxon>Sinanodonta</taxon>
    </lineage>
</organism>
<dbReference type="SUPFAM" id="SSF53335">
    <property type="entry name" value="S-adenosyl-L-methionine-dependent methyltransferases"/>
    <property type="match status" value="1"/>
</dbReference>
<evidence type="ECO:0000313" key="8">
    <source>
        <dbReference type="EMBL" id="KAL3853156.1"/>
    </source>
</evidence>
<evidence type="ECO:0000256" key="1">
    <source>
        <dbReference type="ARBA" id="ARBA00022603"/>
    </source>
</evidence>
<keyword evidence="9" id="KW-1185">Reference proteome</keyword>
<dbReference type="Pfam" id="PF22528">
    <property type="entry name" value="PRMT_C"/>
    <property type="match status" value="1"/>
</dbReference>
<comment type="caution">
    <text evidence="8">The sequence shown here is derived from an EMBL/GenBank/DDBJ whole genome shotgun (WGS) entry which is preliminary data.</text>
</comment>
<dbReference type="GO" id="GO:0008168">
    <property type="term" value="F:methyltransferase activity"/>
    <property type="evidence" value="ECO:0007669"/>
    <property type="project" value="UniProtKB-KW"/>
</dbReference>
<reference evidence="8 9" key="1">
    <citation type="submission" date="2024-11" db="EMBL/GenBank/DDBJ databases">
        <title>Chromosome-level genome assembly of the freshwater bivalve Anodonta woodiana.</title>
        <authorList>
            <person name="Chen X."/>
        </authorList>
    </citation>
    <scope>NUCLEOTIDE SEQUENCE [LARGE SCALE GENOMIC DNA]</scope>
    <source>
        <strain evidence="8">MN2024</strain>
        <tissue evidence="8">Gills</tissue>
    </source>
</reference>